<dbReference type="InterPro" id="IPR029058">
    <property type="entry name" value="AB_hydrolase_fold"/>
</dbReference>
<gene>
    <name evidence="1" type="ORF">ASJ81_00975</name>
</gene>
<dbReference type="Proteomes" id="UP000218164">
    <property type="component" value="Unassembled WGS sequence"/>
</dbReference>
<accession>A0A2A2HVH4</accession>
<dbReference type="Gene3D" id="3.40.50.1820">
    <property type="entry name" value="alpha/beta hydrolase"/>
    <property type="match status" value="1"/>
</dbReference>
<evidence type="ECO:0000313" key="1">
    <source>
        <dbReference type="EMBL" id="PAV13250.1"/>
    </source>
</evidence>
<dbReference type="SUPFAM" id="SSF53474">
    <property type="entry name" value="alpha/beta-Hydrolases"/>
    <property type="match status" value="1"/>
</dbReference>
<sequence>MDFEFSIECEDVTYNFYMKPIMYGVIQLKYKVKGFKFFKFIVLIVFVGSLVYGCYEYNEFTAVPATRLATGSYYPEMPPDSHHYYLQLPIDHNDPSKGNFTDFYILSPAFKQGQEVIFWLFDNQQEAVGMINSSDDFEYFENNLGGLSYVLIGNRGVSPTLFPEVYNKNGTINYNLALKLYGSSQQIEDIEAVRQDMQKKGLLPPDGKIMLYGGSGGGFLVQQYLDKYGSHVSRALIEFSGAPDIAQQHNVTFASNLYEQNPDAAKLYFVLSQNETRTSLAFTMFKLGLEGDKESQTRIVESQVEGAKLKDKYLYFKKWINPPYNFPLVNFIIGIPSELEVKVRIYELIGADLKEYNPASPQEVNLMYEWTGVILADFLKANADGIISVPHFSLNRSNYTGEVMVWSGTKDQDFNKQMAKWISDSYPNSQQAIFNDTHKRDKYDDYYSNFRKAFFITGLNSSETQSYFQDARQLRAYPESPAALNVMQAHGK</sequence>
<dbReference type="PROSITE" id="PS51375">
    <property type="entry name" value="PPR"/>
    <property type="match status" value="1"/>
</dbReference>
<proteinExistence type="predicted"/>
<dbReference type="InterPro" id="IPR002885">
    <property type="entry name" value="PPR_rpt"/>
</dbReference>
<comment type="caution">
    <text evidence="1">The sequence shown here is derived from an EMBL/GenBank/DDBJ whole genome shotgun (WGS) entry which is preliminary data.</text>
</comment>
<dbReference type="AlphaFoldDB" id="A0A2A2HVH4"/>
<protein>
    <submittedName>
        <fullName evidence="1">Uncharacterized protein</fullName>
    </submittedName>
</protein>
<evidence type="ECO:0000313" key="2">
    <source>
        <dbReference type="Proteomes" id="UP000218164"/>
    </source>
</evidence>
<name>A0A2A2HVH4_9EURY</name>
<organism evidence="1 2">
    <name type="scientific">Methanosarcina spelaei</name>
    <dbReference type="NCBI Taxonomy" id="1036679"/>
    <lineage>
        <taxon>Archaea</taxon>
        <taxon>Methanobacteriati</taxon>
        <taxon>Methanobacteriota</taxon>
        <taxon>Stenosarchaea group</taxon>
        <taxon>Methanomicrobia</taxon>
        <taxon>Methanosarcinales</taxon>
        <taxon>Methanosarcinaceae</taxon>
        <taxon>Methanosarcina</taxon>
    </lineage>
</organism>
<reference evidence="1 2" key="1">
    <citation type="journal article" date="2017" name="BMC Genomics">
        <title>Genomic analysis of methanogenic archaea reveals a shift towards energy conservation.</title>
        <authorList>
            <person name="Gilmore S.P."/>
            <person name="Henske J.K."/>
            <person name="Sexton J.A."/>
            <person name="Solomon K.V."/>
            <person name="Seppala S."/>
            <person name="Yoo J.I."/>
            <person name="Huyett L.M."/>
            <person name="Pressman A."/>
            <person name="Cogan J.Z."/>
            <person name="Kivenson V."/>
            <person name="Peng X."/>
            <person name="Tan Y."/>
            <person name="Valentine D.L."/>
            <person name="O'Malley M.A."/>
        </authorList>
    </citation>
    <scope>NUCLEOTIDE SEQUENCE [LARGE SCALE GENOMIC DNA]</scope>
    <source>
        <strain evidence="1 2">MC-15</strain>
    </source>
</reference>
<dbReference type="EMBL" id="LMVP01000112">
    <property type="protein sequence ID" value="PAV13250.1"/>
    <property type="molecule type" value="Genomic_DNA"/>
</dbReference>
<keyword evidence="2" id="KW-1185">Reference proteome</keyword>